<gene>
    <name evidence="1" type="ORF">A0123_02854</name>
</gene>
<dbReference type="Gene3D" id="3.90.70.10">
    <property type="entry name" value="Cysteine proteinases"/>
    <property type="match status" value="1"/>
</dbReference>
<name>A0A1B6VHP4_9PROT</name>
<dbReference type="AlphaFoldDB" id="A0A1B6VHP4"/>
<comment type="caution">
    <text evidence="1">The sequence shown here is derived from an EMBL/GenBank/DDBJ whole genome shotgun (WGS) entry which is preliminary data.</text>
</comment>
<dbReference type="PATRIC" id="fig|38307.3.peg.2978"/>
<reference evidence="1 2" key="1">
    <citation type="submission" date="2016-03" db="EMBL/GenBank/DDBJ databases">
        <title>Draft genome sequence of Gluconobacter cerinus strain CECT 9110.</title>
        <authorList>
            <person name="Sainz F."/>
            <person name="Mas A."/>
            <person name="Torija M.J."/>
        </authorList>
    </citation>
    <scope>NUCLEOTIDE SEQUENCE [LARGE SCALE GENOMIC DNA]</scope>
    <source>
        <strain evidence="1 2">CECT 9110</strain>
    </source>
</reference>
<dbReference type="InterPro" id="IPR038765">
    <property type="entry name" value="Papain-like_cys_pep_sf"/>
</dbReference>
<evidence type="ECO:0000313" key="1">
    <source>
        <dbReference type="EMBL" id="OAJ66720.1"/>
    </source>
</evidence>
<dbReference type="Proteomes" id="UP000077786">
    <property type="component" value="Unassembled WGS sequence"/>
</dbReference>
<protein>
    <submittedName>
        <fullName evidence="1">Uncharacterized protein</fullName>
    </submittedName>
</protein>
<sequence length="250" mass="27567">MIERRLGKLPPRHDVRTYRLSPVLTARVPDVPEHQDWSQGVPYQMWGNDQFGCCAFAAHAALTATWTKVAQGLVLLSSEQVLQNYGAVTGFNPVTGQNDNGTILLEQLQYWKSNGFVRPGQTRDYLTAYGIIDSHSVSGIKRGISYLGGVLAGVQVPRGFMSLPLGTDWDWDAVQDHVFVGGHAIALTGYTPDGVFFNTWGSRTFMPWNTFLKICDEAYGLVSRQNWLTVQGLSPKSEDVQALVAEMSAA</sequence>
<dbReference type="EMBL" id="LUTU01000014">
    <property type="protein sequence ID" value="OAJ66720.1"/>
    <property type="molecule type" value="Genomic_DNA"/>
</dbReference>
<dbReference type="OrthoDB" id="7247547at2"/>
<dbReference type="SUPFAM" id="SSF54001">
    <property type="entry name" value="Cysteine proteinases"/>
    <property type="match status" value="1"/>
</dbReference>
<dbReference type="RefSeq" id="WP_046900563.1">
    <property type="nucleotide sequence ID" value="NZ_JAERLN010000002.1"/>
</dbReference>
<proteinExistence type="predicted"/>
<accession>A0A1B6VHP4</accession>
<organism evidence="1 2">
    <name type="scientific">Gluconobacter cerinus</name>
    <dbReference type="NCBI Taxonomy" id="38307"/>
    <lineage>
        <taxon>Bacteria</taxon>
        <taxon>Pseudomonadati</taxon>
        <taxon>Pseudomonadota</taxon>
        <taxon>Alphaproteobacteria</taxon>
        <taxon>Acetobacterales</taxon>
        <taxon>Acetobacteraceae</taxon>
        <taxon>Gluconobacter</taxon>
    </lineage>
</organism>
<evidence type="ECO:0000313" key="2">
    <source>
        <dbReference type="Proteomes" id="UP000077786"/>
    </source>
</evidence>